<comment type="caution">
    <text evidence="2">The sequence shown here is derived from an EMBL/GenBank/DDBJ whole genome shotgun (WGS) entry which is preliminary data.</text>
</comment>
<sequence>MMGSETRKVVEEVSGWLRVFDDGTVDRTWTGPPEARFLMDSVPPYDVPRDGITVHDISGAVHPSARVYVPRGCRGGGHRAGKVPVLLHFHGGGFCISHATWLMYHQFYSRVASSIPAIVVSPFLPLAPENRLPAALDACYDALLWLRELAASAREDGTSAAGSALWESADFSRVFLVGDSSGGNLVHAVAARAGEAGEGFWLPLKVAGGIPIHPGFVRSSRSKSELEGVPDPFLTLDMLDKFLAFALPEGSSKDNAITCPMGEAAAPMAGLRLPPFLVFVAAGDLIRDTILEYCEAVKRAGKDVKVFVSQGVGHSFYLNKMAVDMDPTTGKRCQELILAIKDFVDRH</sequence>
<dbReference type="Proteomes" id="UP001140949">
    <property type="component" value="Unassembled WGS sequence"/>
</dbReference>
<proteinExistence type="predicted"/>
<reference evidence="2" key="1">
    <citation type="journal article" date="2023" name="GigaByte">
        <title>Genome assembly of the bearded iris, Iris pallida Lam.</title>
        <authorList>
            <person name="Bruccoleri R.E."/>
            <person name="Oakeley E.J."/>
            <person name="Faust A.M.E."/>
            <person name="Altorfer M."/>
            <person name="Dessus-Babus S."/>
            <person name="Burckhardt D."/>
            <person name="Oertli M."/>
            <person name="Naumann U."/>
            <person name="Petersen F."/>
            <person name="Wong J."/>
        </authorList>
    </citation>
    <scope>NUCLEOTIDE SEQUENCE</scope>
    <source>
        <strain evidence="2">GSM-AAB239-AS_SAM_17_03QT</strain>
    </source>
</reference>
<dbReference type="SUPFAM" id="SSF53474">
    <property type="entry name" value="alpha/beta-Hydrolases"/>
    <property type="match status" value="1"/>
</dbReference>
<evidence type="ECO:0000313" key="2">
    <source>
        <dbReference type="EMBL" id="KAJ6825602.1"/>
    </source>
</evidence>
<dbReference type="GO" id="GO:0016787">
    <property type="term" value="F:hydrolase activity"/>
    <property type="evidence" value="ECO:0007669"/>
    <property type="project" value="InterPro"/>
</dbReference>
<dbReference type="Gene3D" id="3.40.50.1820">
    <property type="entry name" value="alpha/beta hydrolase"/>
    <property type="match status" value="1"/>
</dbReference>
<evidence type="ECO:0000259" key="1">
    <source>
        <dbReference type="Pfam" id="PF07859"/>
    </source>
</evidence>
<dbReference type="Pfam" id="PF07859">
    <property type="entry name" value="Abhydrolase_3"/>
    <property type="match status" value="1"/>
</dbReference>
<evidence type="ECO:0000313" key="3">
    <source>
        <dbReference type="Proteomes" id="UP001140949"/>
    </source>
</evidence>
<dbReference type="PANTHER" id="PTHR23024">
    <property type="entry name" value="ARYLACETAMIDE DEACETYLASE"/>
    <property type="match status" value="1"/>
</dbReference>
<name>A0AAX6GAB4_IRIPA</name>
<gene>
    <name evidence="2" type="ORF">M6B38_377185</name>
</gene>
<dbReference type="EMBL" id="JANAVB010021599">
    <property type="protein sequence ID" value="KAJ6825602.1"/>
    <property type="molecule type" value="Genomic_DNA"/>
</dbReference>
<dbReference type="InterPro" id="IPR050466">
    <property type="entry name" value="Carboxylest/Gibb_receptor"/>
</dbReference>
<protein>
    <submittedName>
        <fullName evidence="2">Carboxylesterase 15</fullName>
    </submittedName>
</protein>
<dbReference type="PANTHER" id="PTHR23024:SF135">
    <property type="entry name" value="CELL DEATH ASSOCIATED PROTEIN"/>
    <property type="match status" value="1"/>
</dbReference>
<feature type="domain" description="Alpha/beta hydrolase fold-3" evidence="1">
    <location>
        <begin position="86"/>
        <end position="317"/>
    </location>
</feature>
<keyword evidence="3" id="KW-1185">Reference proteome</keyword>
<dbReference type="InterPro" id="IPR013094">
    <property type="entry name" value="AB_hydrolase_3"/>
</dbReference>
<dbReference type="AlphaFoldDB" id="A0AAX6GAB4"/>
<reference evidence="2" key="2">
    <citation type="submission" date="2023-04" db="EMBL/GenBank/DDBJ databases">
        <authorList>
            <person name="Bruccoleri R.E."/>
            <person name="Oakeley E.J."/>
            <person name="Faust A.-M."/>
            <person name="Dessus-Babus S."/>
            <person name="Altorfer M."/>
            <person name="Burckhardt D."/>
            <person name="Oertli M."/>
            <person name="Naumann U."/>
            <person name="Petersen F."/>
            <person name="Wong J."/>
        </authorList>
    </citation>
    <scope>NUCLEOTIDE SEQUENCE</scope>
    <source>
        <strain evidence="2">GSM-AAB239-AS_SAM_17_03QT</strain>
        <tissue evidence="2">Leaf</tissue>
    </source>
</reference>
<accession>A0AAX6GAB4</accession>
<organism evidence="2 3">
    <name type="scientific">Iris pallida</name>
    <name type="common">Sweet iris</name>
    <dbReference type="NCBI Taxonomy" id="29817"/>
    <lineage>
        <taxon>Eukaryota</taxon>
        <taxon>Viridiplantae</taxon>
        <taxon>Streptophyta</taxon>
        <taxon>Embryophyta</taxon>
        <taxon>Tracheophyta</taxon>
        <taxon>Spermatophyta</taxon>
        <taxon>Magnoliopsida</taxon>
        <taxon>Liliopsida</taxon>
        <taxon>Asparagales</taxon>
        <taxon>Iridaceae</taxon>
        <taxon>Iridoideae</taxon>
        <taxon>Irideae</taxon>
        <taxon>Iris</taxon>
    </lineage>
</organism>
<dbReference type="InterPro" id="IPR029058">
    <property type="entry name" value="AB_hydrolase_fold"/>
</dbReference>